<dbReference type="SUPFAM" id="SSF47203">
    <property type="entry name" value="Acyl-CoA dehydrogenase C-terminal domain-like"/>
    <property type="match status" value="1"/>
</dbReference>
<keyword evidence="3" id="KW-0285">Flavoprotein</keyword>
<evidence type="ECO:0008006" key="9">
    <source>
        <dbReference type="Google" id="ProtNLM"/>
    </source>
</evidence>
<geneLocation type="plasmid" evidence="8">
    <name>unnamed3</name>
</geneLocation>
<evidence type="ECO:0000313" key="8">
    <source>
        <dbReference type="EMBL" id="ANY83790.1"/>
    </source>
</evidence>
<dbReference type="Pfam" id="PF02771">
    <property type="entry name" value="Acyl-CoA_dh_N"/>
    <property type="match status" value="1"/>
</dbReference>
<comment type="similarity">
    <text evidence="2">Belongs to the acyl-CoA dehydrogenase family.</text>
</comment>
<protein>
    <recommendedName>
        <fullName evidence="9">Acyl-CoA dehydrogenase</fullName>
    </recommendedName>
</protein>
<evidence type="ECO:0000256" key="1">
    <source>
        <dbReference type="ARBA" id="ARBA00001974"/>
    </source>
</evidence>
<evidence type="ECO:0000259" key="6">
    <source>
        <dbReference type="Pfam" id="PF00441"/>
    </source>
</evidence>
<gene>
    <name evidence="8" type="ORF">BB934_36810</name>
</gene>
<dbReference type="GO" id="GO:0003995">
    <property type="term" value="F:acyl-CoA dehydrogenase activity"/>
    <property type="evidence" value="ECO:0007669"/>
    <property type="project" value="TreeGrafter"/>
</dbReference>
<dbReference type="InterPro" id="IPR036250">
    <property type="entry name" value="AcylCo_DH-like_C"/>
</dbReference>
<feature type="domain" description="Acyl-CoA dehydrogenase/oxidase N-terminal" evidence="7">
    <location>
        <begin position="4"/>
        <end position="115"/>
    </location>
</feature>
<dbReference type="CDD" id="cd00567">
    <property type="entry name" value="ACAD"/>
    <property type="match status" value="1"/>
</dbReference>
<evidence type="ECO:0000256" key="2">
    <source>
        <dbReference type="ARBA" id="ARBA00009347"/>
    </source>
</evidence>
<organism evidence="8">
    <name type="scientific">Microvirga ossetica</name>
    <dbReference type="NCBI Taxonomy" id="1882682"/>
    <lineage>
        <taxon>Bacteria</taxon>
        <taxon>Pseudomonadati</taxon>
        <taxon>Pseudomonadota</taxon>
        <taxon>Alphaproteobacteria</taxon>
        <taxon>Hyphomicrobiales</taxon>
        <taxon>Methylobacteriaceae</taxon>
        <taxon>Microvirga</taxon>
    </lineage>
</organism>
<comment type="cofactor">
    <cofactor evidence="1">
        <name>FAD</name>
        <dbReference type="ChEBI" id="CHEBI:57692"/>
    </cofactor>
</comment>
<dbReference type="RefSeq" id="WP_099514772.1">
    <property type="nucleotide sequence ID" value="NZ_CP016618.1"/>
</dbReference>
<evidence type="ECO:0000256" key="4">
    <source>
        <dbReference type="ARBA" id="ARBA00022827"/>
    </source>
</evidence>
<feature type="domain" description="Acyl-CoA dehydrogenase/oxidase C-terminal" evidence="6">
    <location>
        <begin position="224"/>
        <end position="367"/>
    </location>
</feature>
<evidence type="ECO:0000256" key="3">
    <source>
        <dbReference type="ARBA" id="ARBA00022630"/>
    </source>
</evidence>
<dbReference type="InterPro" id="IPR009075">
    <property type="entry name" value="AcylCo_DH/oxidase_C"/>
</dbReference>
<dbReference type="KEGG" id="moc:BB934_36810"/>
<dbReference type="InterPro" id="IPR013786">
    <property type="entry name" value="AcylCoA_DH/ox_N"/>
</dbReference>
<dbReference type="PANTHER" id="PTHR43884:SF20">
    <property type="entry name" value="ACYL-COA DEHYDROGENASE FADE28"/>
    <property type="match status" value="1"/>
</dbReference>
<dbReference type="PANTHER" id="PTHR43884">
    <property type="entry name" value="ACYL-COA DEHYDROGENASE"/>
    <property type="match status" value="1"/>
</dbReference>
<dbReference type="Gene3D" id="2.40.110.10">
    <property type="entry name" value="Butyryl-CoA Dehydrogenase, subunit A, domain 2"/>
    <property type="match status" value="1"/>
</dbReference>
<dbReference type="InterPro" id="IPR046373">
    <property type="entry name" value="Acyl-CoA_Oxase/DH_mid-dom_sf"/>
</dbReference>
<dbReference type="Pfam" id="PF00441">
    <property type="entry name" value="Acyl-CoA_dh_1"/>
    <property type="match status" value="1"/>
</dbReference>
<dbReference type="EMBL" id="CP016618">
    <property type="protein sequence ID" value="ANY83790.1"/>
    <property type="molecule type" value="Genomic_DNA"/>
</dbReference>
<keyword evidence="8" id="KW-0614">Plasmid</keyword>
<keyword evidence="4" id="KW-0274">FAD</keyword>
<dbReference type="Gene3D" id="1.10.540.10">
    <property type="entry name" value="Acyl-CoA dehydrogenase/oxidase, N-terminal domain"/>
    <property type="match status" value="1"/>
</dbReference>
<evidence type="ECO:0000259" key="7">
    <source>
        <dbReference type="Pfam" id="PF02771"/>
    </source>
</evidence>
<sequence length="369" mass="39727">MNQEEREMLQDSARSFISECSPLASLRAIRDGADMRGYHPEFWRQACALGWSGITAPVASGGSELGVTGAGIVAREMGRRLVLSSFISSSVMSVMALSGVEGVAEDRLARIATGDASVAVAVEHISIQQGQRLKARRGKDGYNLTGTLAAVPDGHIADALFVAATADDEGQEPLLFLVEGIPEGLIRQVRKLVDGRRVCDLHLEGIPAGAPLSLKSGQAPRELVERVLDAGRICVAARLCGTAEAAFERTLDYLKERQQFGRPIGSFQALQHRAAHLHCQIEDAWSATLKAMRAFDDEATDRAFTTAVAKAKASDVACRVTAECLQLHGGIGMTDECDIGLYLKYAHVDAEWLGSVTFHTDRVARHLGY</sequence>
<dbReference type="AlphaFoldDB" id="A0A1B2EV12"/>
<dbReference type="OrthoDB" id="9775090at2"/>
<dbReference type="Gene3D" id="1.20.140.10">
    <property type="entry name" value="Butyryl-CoA Dehydrogenase, subunit A, domain 3"/>
    <property type="match status" value="1"/>
</dbReference>
<proteinExistence type="inferred from homology"/>
<keyword evidence="5" id="KW-0560">Oxidoreductase</keyword>
<name>A0A1B2EV12_9HYPH</name>
<dbReference type="InterPro" id="IPR037069">
    <property type="entry name" value="AcylCoA_DH/ox_N_sf"/>
</dbReference>
<dbReference type="GO" id="GO:0050660">
    <property type="term" value="F:flavin adenine dinucleotide binding"/>
    <property type="evidence" value="ECO:0007669"/>
    <property type="project" value="InterPro"/>
</dbReference>
<evidence type="ECO:0000256" key="5">
    <source>
        <dbReference type="ARBA" id="ARBA00023002"/>
    </source>
</evidence>
<accession>A0A1B2EV12</accession>
<dbReference type="SUPFAM" id="SSF56645">
    <property type="entry name" value="Acyl-CoA dehydrogenase NM domain-like"/>
    <property type="match status" value="1"/>
</dbReference>
<dbReference type="InterPro" id="IPR009100">
    <property type="entry name" value="AcylCoA_DH/oxidase_NM_dom_sf"/>
</dbReference>
<reference evidence="8" key="1">
    <citation type="submission" date="2016-07" db="EMBL/GenBank/DDBJ databases">
        <title>Microvirga ossetica sp. nov. a new species of rhizobia isolated from root nodules of the legume species Vicia alpestris Steven originated from North Ossetia region in the Caucasus.</title>
        <authorList>
            <person name="Safronova V.I."/>
            <person name="Kuznetsova I.G."/>
            <person name="Sazanova A.L."/>
            <person name="Belimov A."/>
            <person name="Andronov E."/>
            <person name="Osledkin Y.S."/>
            <person name="Onishchuk O.P."/>
            <person name="Kurchak O.N."/>
            <person name="Shaposhnikov A.I."/>
            <person name="Willems A."/>
            <person name="Tikhonovich I.A."/>
        </authorList>
    </citation>
    <scope>NUCLEOTIDE SEQUENCE [LARGE SCALE GENOMIC DNA]</scope>
    <source>
        <strain evidence="8">V5/3M</strain>
        <plasmid evidence="8">unnamed3</plasmid>
    </source>
</reference>